<proteinExistence type="predicted"/>
<gene>
    <name evidence="3" type="ORF">NEMBOFW57_001252</name>
</gene>
<dbReference type="EMBL" id="JAHCVI010000001">
    <property type="protein sequence ID" value="KAG7291240.1"/>
    <property type="molecule type" value="Genomic_DNA"/>
</dbReference>
<sequence length="442" mass="50401">MRLINTATLELAEFFGSIPRYAILSHTWEDEEVSLREMTDRAPSLTAKKGYRKIVDYCRLAAQQGYSWAWVDTCCINKTSDAELSESINSMFRWYKEAAVCHVFLSDMPVGADLDEALPRCRWFTRGWTLQELIAPEMVEFFDRGWFMRGTKEDLVDELIAITGIGASVLSGRELHGLRIGTRMSWAANRETTRPEDMAYCLLGIFDISMPMLYGEGDKAFRRLQEEIIRRSNDLSILAWGEDAVSEPPPPDGVRNRSALLLAPSPREFAVHQSAPQILRTGRTYTDVQPEYAITNKGLRIRTRLLLLRRDQLPVDEEGSADEGSEGEGNGPLNFLDLTEENGSLYFLDLTEEYERIRERLSYGFHPIPGIILDKVGPSMFQRRGYSLHLLHIRKVREATRTNIMELYIRMDGAAAKDCSNLYGLNVIHGGSRNRSRRRDSD</sequence>
<dbReference type="AlphaFoldDB" id="A0AAD4I2F1"/>
<evidence type="ECO:0000259" key="2">
    <source>
        <dbReference type="Pfam" id="PF26640"/>
    </source>
</evidence>
<dbReference type="InterPro" id="IPR010730">
    <property type="entry name" value="HET"/>
</dbReference>
<dbReference type="PANTHER" id="PTHR10622:SF12">
    <property type="entry name" value="HET DOMAIN-CONTAINING PROTEIN"/>
    <property type="match status" value="1"/>
</dbReference>
<feature type="domain" description="DUF8212" evidence="2">
    <location>
        <begin position="219"/>
        <end position="310"/>
    </location>
</feature>
<name>A0AAD4I2F1_9PEZI</name>
<reference evidence="3" key="1">
    <citation type="submission" date="2023-02" db="EMBL/GenBank/DDBJ databases">
        <authorList>
            <person name="Palmer J.M."/>
        </authorList>
    </citation>
    <scope>NUCLEOTIDE SEQUENCE</scope>
    <source>
        <strain evidence="3">FW57</strain>
    </source>
</reference>
<dbReference type="Proteomes" id="UP001197093">
    <property type="component" value="Unassembled WGS sequence"/>
</dbReference>
<comment type="caution">
    <text evidence="3">The sequence shown here is derived from an EMBL/GenBank/DDBJ whole genome shotgun (WGS) entry which is preliminary data.</text>
</comment>
<evidence type="ECO:0000313" key="4">
    <source>
        <dbReference type="Proteomes" id="UP001197093"/>
    </source>
</evidence>
<evidence type="ECO:0000259" key="1">
    <source>
        <dbReference type="Pfam" id="PF06985"/>
    </source>
</evidence>
<evidence type="ECO:0000313" key="3">
    <source>
        <dbReference type="EMBL" id="KAG7291240.1"/>
    </source>
</evidence>
<keyword evidence="4" id="KW-1185">Reference proteome</keyword>
<dbReference type="InterPro" id="IPR058525">
    <property type="entry name" value="DUF8212"/>
</dbReference>
<evidence type="ECO:0008006" key="5">
    <source>
        <dbReference type="Google" id="ProtNLM"/>
    </source>
</evidence>
<feature type="domain" description="Heterokaryon incompatibility" evidence="1">
    <location>
        <begin position="21"/>
        <end position="106"/>
    </location>
</feature>
<organism evidence="3 4">
    <name type="scientific">Staphylotrichum longicolle</name>
    <dbReference type="NCBI Taxonomy" id="669026"/>
    <lineage>
        <taxon>Eukaryota</taxon>
        <taxon>Fungi</taxon>
        <taxon>Dikarya</taxon>
        <taxon>Ascomycota</taxon>
        <taxon>Pezizomycotina</taxon>
        <taxon>Sordariomycetes</taxon>
        <taxon>Sordariomycetidae</taxon>
        <taxon>Sordariales</taxon>
        <taxon>Chaetomiaceae</taxon>
        <taxon>Staphylotrichum</taxon>
    </lineage>
</organism>
<dbReference type="Pfam" id="PF06985">
    <property type="entry name" value="HET"/>
    <property type="match status" value="1"/>
</dbReference>
<accession>A0AAD4I2F1</accession>
<dbReference type="Pfam" id="PF26640">
    <property type="entry name" value="DUF8212"/>
    <property type="match status" value="1"/>
</dbReference>
<dbReference type="PANTHER" id="PTHR10622">
    <property type="entry name" value="HET DOMAIN-CONTAINING PROTEIN"/>
    <property type="match status" value="1"/>
</dbReference>
<protein>
    <recommendedName>
        <fullName evidence="5">Heterokaryon incompatibility domain-containing protein</fullName>
    </recommendedName>
</protein>